<keyword evidence="2" id="KW-1015">Disulfide bond</keyword>
<protein>
    <recommendedName>
        <fullName evidence="4">Knottins-like domain-containing protein</fullName>
    </recommendedName>
</protein>
<dbReference type="Pfam" id="PF00304">
    <property type="entry name" value="Gamma-thionin"/>
    <property type="match status" value="1"/>
</dbReference>
<evidence type="ECO:0000256" key="3">
    <source>
        <dbReference type="SAM" id="SignalP"/>
    </source>
</evidence>
<dbReference type="Gene3D" id="3.30.30.10">
    <property type="entry name" value="Knottin, scorpion toxin-like"/>
    <property type="match status" value="1"/>
</dbReference>
<dbReference type="InterPro" id="IPR003614">
    <property type="entry name" value="Knottins"/>
</dbReference>
<gene>
    <name evidence="5" type="ORF">HUJ06_002159</name>
</gene>
<evidence type="ECO:0000313" key="6">
    <source>
        <dbReference type="Proteomes" id="UP000607653"/>
    </source>
</evidence>
<dbReference type="CDD" id="cd00107">
    <property type="entry name" value="Knot1"/>
    <property type="match status" value="1"/>
</dbReference>
<dbReference type="InterPro" id="IPR008176">
    <property type="entry name" value="Defensin_plant"/>
</dbReference>
<feature type="chain" id="PRO_5032806848" description="Knottins-like domain-containing protein" evidence="3">
    <location>
        <begin position="29"/>
        <end position="77"/>
    </location>
</feature>
<sequence>MERKFLCGVLLLLTLLLASQEMVVHVDARMCDTPSQKFVGLCLIDRNCENVCKTEGFPAGHCEGLRRRCFCSEPCPP</sequence>
<name>A0A822ZKN8_NELNU</name>
<dbReference type="AlphaFoldDB" id="A0A822ZKN8"/>
<proteinExistence type="predicted"/>
<dbReference type="GO" id="GO:0006952">
    <property type="term" value="P:defense response"/>
    <property type="evidence" value="ECO:0007669"/>
    <property type="project" value="InterPro"/>
</dbReference>
<evidence type="ECO:0000256" key="1">
    <source>
        <dbReference type="ARBA" id="ARBA00022729"/>
    </source>
</evidence>
<keyword evidence="6" id="KW-1185">Reference proteome</keyword>
<keyword evidence="1 3" id="KW-0732">Signal</keyword>
<dbReference type="PRINTS" id="PR00288">
    <property type="entry name" value="PUROTHIONIN"/>
</dbReference>
<feature type="signal peptide" evidence="3">
    <location>
        <begin position="1"/>
        <end position="28"/>
    </location>
</feature>
<dbReference type="InterPro" id="IPR036574">
    <property type="entry name" value="Scorpion_toxin-like_sf"/>
</dbReference>
<dbReference type="Proteomes" id="UP000607653">
    <property type="component" value="Unassembled WGS sequence"/>
</dbReference>
<comment type="caution">
    <text evidence="5">The sequence shown here is derived from an EMBL/GenBank/DDBJ whole genome shotgun (WGS) entry which is preliminary data.</text>
</comment>
<dbReference type="PANTHER" id="PTHR33147">
    <property type="entry name" value="DEFENSIN-LIKE PROTEIN 1"/>
    <property type="match status" value="1"/>
</dbReference>
<dbReference type="PANTHER" id="PTHR33147:SF106">
    <property type="entry name" value="DEFENSIN-LIKE PROTEIN 11"/>
    <property type="match status" value="1"/>
</dbReference>
<organism evidence="5 6">
    <name type="scientific">Nelumbo nucifera</name>
    <name type="common">Sacred lotus</name>
    <dbReference type="NCBI Taxonomy" id="4432"/>
    <lineage>
        <taxon>Eukaryota</taxon>
        <taxon>Viridiplantae</taxon>
        <taxon>Streptophyta</taxon>
        <taxon>Embryophyta</taxon>
        <taxon>Tracheophyta</taxon>
        <taxon>Spermatophyta</taxon>
        <taxon>Magnoliopsida</taxon>
        <taxon>Proteales</taxon>
        <taxon>Nelumbonaceae</taxon>
        <taxon>Nelumbo</taxon>
    </lineage>
</organism>
<dbReference type="SMART" id="SM00505">
    <property type="entry name" value="Knot1"/>
    <property type="match status" value="1"/>
</dbReference>
<accession>A0A822ZKN8</accession>
<evidence type="ECO:0000256" key="2">
    <source>
        <dbReference type="ARBA" id="ARBA00023157"/>
    </source>
</evidence>
<dbReference type="SUPFAM" id="SSF57095">
    <property type="entry name" value="Scorpion toxin-like"/>
    <property type="match status" value="1"/>
</dbReference>
<dbReference type="PROSITE" id="PS00940">
    <property type="entry name" value="GAMMA_THIONIN"/>
    <property type="match status" value="1"/>
</dbReference>
<feature type="domain" description="Knottins-like" evidence="4">
    <location>
        <begin position="30"/>
        <end position="75"/>
    </location>
</feature>
<evidence type="ECO:0000259" key="4">
    <source>
        <dbReference type="SMART" id="SM00505"/>
    </source>
</evidence>
<evidence type="ECO:0000313" key="5">
    <source>
        <dbReference type="EMBL" id="DAD43929.1"/>
    </source>
</evidence>
<reference evidence="5 6" key="1">
    <citation type="journal article" date="2020" name="Mol. Biol. Evol.">
        <title>Distinct Expression and Methylation Patterns for Genes with Different Fates following a Single Whole-Genome Duplication in Flowering Plants.</title>
        <authorList>
            <person name="Shi T."/>
            <person name="Rahmani R.S."/>
            <person name="Gugger P.F."/>
            <person name="Wang M."/>
            <person name="Li H."/>
            <person name="Zhang Y."/>
            <person name="Li Z."/>
            <person name="Wang Q."/>
            <person name="Van de Peer Y."/>
            <person name="Marchal K."/>
            <person name="Chen J."/>
        </authorList>
    </citation>
    <scope>NUCLEOTIDE SEQUENCE [LARGE SCALE GENOMIC DNA]</scope>
    <source>
        <tissue evidence="5">Leaf</tissue>
    </source>
</reference>
<dbReference type="EMBL" id="DUZY01000006">
    <property type="protein sequence ID" value="DAD43929.1"/>
    <property type="molecule type" value="Genomic_DNA"/>
</dbReference>